<dbReference type="Proteomes" id="UP000035218">
    <property type="component" value="Unassembled WGS sequence"/>
</dbReference>
<evidence type="ECO:0000313" key="3">
    <source>
        <dbReference type="Proteomes" id="UP000035218"/>
    </source>
</evidence>
<dbReference type="EMBL" id="LDCN01000013">
    <property type="protein sequence ID" value="KLH96023.1"/>
    <property type="molecule type" value="Genomic_DNA"/>
</dbReference>
<evidence type="ECO:0000313" key="4">
    <source>
        <dbReference type="Proteomes" id="UP000319498"/>
    </source>
</evidence>
<gene>
    <name evidence="2" type="ORF">AA984_27460</name>
    <name evidence="1" type="ORF">BFO01nite_51770</name>
</gene>
<proteinExistence type="predicted"/>
<name>A0A837KFQ8_9BACL</name>
<comment type="caution">
    <text evidence="2">The sequence shown here is derived from an EMBL/GenBank/DDBJ whole genome shotgun (WGS) entry which is preliminary data.</text>
</comment>
<sequence>MINKDAVIHCLQGIHNRKFIDHFHIQEDRQPRWEASAYLLSLEKTEVPHPVDAFLLLMERLEYWGEEWAWEEMNVKNSNRQLVLSRVIDPLIKFGLFMKIDVKNTLGKLDELGIEIDFGSIVTAGSTNTLIYDEWNDFLLFGGNAHHYYVIQWYTTA</sequence>
<dbReference type="AlphaFoldDB" id="A0A837KFQ8"/>
<dbReference type="RefSeq" id="WP_047074571.1">
    <property type="nucleotide sequence ID" value="NZ_BJOL01000039.1"/>
</dbReference>
<evidence type="ECO:0000313" key="2">
    <source>
        <dbReference type="EMBL" id="KLH96023.1"/>
    </source>
</evidence>
<organism evidence="2 3">
    <name type="scientific">Brevibacillus formosus</name>
    <dbReference type="NCBI Taxonomy" id="54913"/>
    <lineage>
        <taxon>Bacteria</taxon>
        <taxon>Bacillati</taxon>
        <taxon>Bacillota</taxon>
        <taxon>Bacilli</taxon>
        <taxon>Bacillales</taxon>
        <taxon>Paenibacillaceae</taxon>
        <taxon>Brevibacillus</taxon>
    </lineage>
</organism>
<reference evidence="2 3" key="1">
    <citation type="submission" date="2015-05" db="EMBL/GenBank/DDBJ databases">
        <title>Genome sequencing project for genomic taxonomy and phylogenomics of Bacillus-like bacteria.</title>
        <authorList>
            <person name="Liu B."/>
            <person name="Wang J."/>
            <person name="Zhu Y."/>
            <person name="Liu G."/>
            <person name="Chen Q."/>
            <person name="Chen Z."/>
            <person name="Lan J."/>
            <person name="Che J."/>
            <person name="Ge C."/>
            <person name="Shi H."/>
            <person name="Pan Z."/>
            <person name="Liu X."/>
        </authorList>
    </citation>
    <scope>NUCLEOTIDE SEQUENCE [LARGE SCALE GENOMIC DNA]</scope>
    <source>
        <strain evidence="2 3">DSM 9885</strain>
    </source>
</reference>
<dbReference type="EMBL" id="BJOL01000039">
    <property type="protein sequence ID" value="GED61045.1"/>
    <property type="molecule type" value="Genomic_DNA"/>
</dbReference>
<evidence type="ECO:0000313" key="1">
    <source>
        <dbReference type="EMBL" id="GED61045.1"/>
    </source>
</evidence>
<protein>
    <submittedName>
        <fullName evidence="2">Uncharacterized protein</fullName>
    </submittedName>
</protein>
<reference evidence="1 4" key="2">
    <citation type="submission" date="2019-06" db="EMBL/GenBank/DDBJ databases">
        <title>Whole genome shotgun sequence of Brevibacillus formosus NBRC 15716.</title>
        <authorList>
            <person name="Hosoyama A."/>
            <person name="Uohara A."/>
            <person name="Ohji S."/>
            <person name="Ichikawa N."/>
        </authorList>
    </citation>
    <scope>NUCLEOTIDE SEQUENCE [LARGE SCALE GENOMIC DNA]</scope>
    <source>
        <strain evidence="1 4">NBRC 15716</strain>
    </source>
</reference>
<dbReference type="Proteomes" id="UP000319498">
    <property type="component" value="Unassembled WGS sequence"/>
</dbReference>
<dbReference type="GeneID" id="87588784"/>
<keyword evidence="4" id="KW-1185">Reference proteome</keyword>
<dbReference type="OrthoDB" id="2933384at2"/>
<accession>A0A837KFQ8</accession>